<organism evidence="1 4">
    <name type="scientific">Puccinia graminis f. sp. tritici</name>
    <dbReference type="NCBI Taxonomy" id="56615"/>
    <lineage>
        <taxon>Eukaryota</taxon>
        <taxon>Fungi</taxon>
        <taxon>Dikarya</taxon>
        <taxon>Basidiomycota</taxon>
        <taxon>Pucciniomycotina</taxon>
        <taxon>Pucciniomycetes</taxon>
        <taxon>Pucciniales</taxon>
        <taxon>Pucciniaceae</taxon>
        <taxon>Puccinia</taxon>
    </lineage>
</organism>
<reference evidence="3 4" key="1">
    <citation type="submission" date="2019-05" db="EMBL/GenBank/DDBJ databases">
        <title>Emergence of the Ug99 lineage of the wheat stem rust pathogen through somatic hybridization.</title>
        <authorList>
            <person name="Li F."/>
            <person name="Upadhyaya N.M."/>
            <person name="Sperschneider J."/>
            <person name="Matny O."/>
            <person name="Nguyen-Phuc H."/>
            <person name="Mago R."/>
            <person name="Raley C."/>
            <person name="Miller M.E."/>
            <person name="Silverstein K.A.T."/>
            <person name="Henningsen E."/>
            <person name="Hirsch C.D."/>
            <person name="Visser B."/>
            <person name="Pretorius Z.A."/>
            <person name="Steffenson B.J."/>
            <person name="Schwessinger B."/>
            <person name="Dodds P.N."/>
            <person name="Figueroa M."/>
        </authorList>
    </citation>
    <scope>NUCLEOTIDE SEQUENCE [LARGE SCALE GENOMIC DNA]</scope>
    <source>
        <strain evidence="2">21-0</strain>
        <strain evidence="1 4">Ug99</strain>
    </source>
</reference>
<dbReference type="Proteomes" id="UP000325313">
    <property type="component" value="Unassembled WGS sequence"/>
</dbReference>
<comment type="caution">
    <text evidence="1">The sequence shown here is derived from an EMBL/GenBank/DDBJ whole genome shotgun (WGS) entry which is preliminary data.</text>
</comment>
<evidence type="ECO:0000313" key="3">
    <source>
        <dbReference type="Proteomes" id="UP000324748"/>
    </source>
</evidence>
<dbReference type="AlphaFoldDB" id="A0A5B0NGD4"/>
<evidence type="ECO:0000313" key="1">
    <source>
        <dbReference type="EMBL" id="KAA1088401.1"/>
    </source>
</evidence>
<evidence type="ECO:0000313" key="4">
    <source>
        <dbReference type="Proteomes" id="UP000325313"/>
    </source>
</evidence>
<name>A0A5B0NGD4_PUCGR</name>
<dbReference type="EMBL" id="VDEP01000406">
    <property type="protein sequence ID" value="KAA1088401.1"/>
    <property type="molecule type" value="Genomic_DNA"/>
</dbReference>
<proteinExistence type="predicted"/>
<gene>
    <name evidence="2" type="ORF">PGT21_005411</name>
    <name evidence="1" type="ORF">PGTUg99_024372</name>
</gene>
<dbReference type="Proteomes" id="UP000324748">
    <property type="component" value="Unassembled WGS sequence"/>
</dbReference>
<sequence>MARQTSQMFLALPIGKIDSAGKSLIPKFDSSKPKYQALAGAGASDGYCTVLDCKLG</sequence>
<accession>A0A5B0NGD4</accession>
<dbReference type="EMBL" id="VSWC01000040">
    <property type="protein sequence ID" value="KAA1105388.1"/>
    <property type="molecule type" value="Genomic_DNA"/>
</dbReference>
<protein>
    <submittedName>
        <fullName evidence="1">Uncharacterized protein</fullName>
    </submittedName>
</protein>
<evidence type="ECO:0000313" key="2">
    <source>
        <dbReference type="EMBL" id="KAA1105388.1"/>
    </source>
</evidence>
<keyword evidence="3" id="KW-1185">Reference proteome</keyword>